<keyword evidence="2 4" id="KW-0238">DNA-binding</keyword>
<dbReference type="SUPFAM" id="SSF48498">
    <property type="entry name" value="Tetracyclin repressor-like, C-terminal domain"/>
    <property type="match status" value="1"/>
</dbReference>
<dbReference type="Proteomes" id="UP000053398">
    <property type="component" value="Unassembled WGS sequence"/>
</dbReference>
<dbReference type="GO" id="GO:0000976">
    <property type="term" value="F:transcription cis-regulatory region binding"/>
    <property type="evidence" value="ECO:0007669"/>
    <property type="project" value="TreeGrafter"/>
</dbReference>
<reference evidence="7 8" key="1">
    <citation type="submission" date="2015-10" db="EMBL/GenBank/DDBJ databases">
        <title>Draft genome sequence of Streptomyces corchorusii DSM 40340, type strain for the species Streptomyces corchorusii.</title>
        <authorList>
            <person name="Ruckert C."/>
            <person name="Winkler A."/>
            <person name="Kalinowski J."/>
            <person name="Kampfer P."/>
            <person name="Glaeser S."/>
        </authorList>
    </citation>
    <scope>NUCLEOTIDE SEQUENCE [LARGE SCALE GENOMIC DNA]</scope>
    <source>
        <strain evidence="7 8">DSM 40340</strain>
    </source>
</reference>
<protein>
    <submittedName>
        <fullName evidence="7">TetR family transcriptional regulator</fullName>
    </submittedName>
</protein>
<evidence type="ECO:0000256" key="1">
    <source>
        <dbReference type="ARBA" id="ARBA00023015"/>
    </source>
</evidence>
<sequence>MPPTDNTSPLRQLRADAQANRAKILAAAAELYTTRGLDVSLNEIARRAGVGIATLQRNFAGREELVAAVFTPRVRAYADAVDRALEEPDPWAGFRGYVEHVAALQCEDQGLAVVLNTTFPTSAELEAHRRRAMRGFTRLVRRAKEAGVLRPDFSPHDLPLLLLANAGVVMGSGSNADKASRRLVAFVLRACAMTDDEPLPPGPPARSLLRTLDPPVPPASRR</sequence>
<dbReference type="InterPro" id="IPR050109">
    <property type="entry name" value="HTH-type_TetR-like_transc_reg"/>
</dbReference>
<dbReference type="GO" id="GO:0003700">
    <property type="term" value="F:DNA-binding transcription factor activity"/>
    <property type="evidence" value="ECO:0007669"/>
    <property type="project" value="TreeGrafter"/>
</dbReference>
<keyword evidence="1" id="KW-0805">Transcription regulation</keyword>
<dbReference type="EMBL" id="LMWP01000044">
    <property type="protein sequence ID" value="KUN18231.1"/>
    <property type="molecule type" value="Genomic_DNA"/>
</dbReference>
<dbReference type="RefSeq" id="WP_014669408.1">
    <property type="nucleotide sequence ID" value="NZ_KQ948367.1"/>
</dbReference>
<evidence type="ECO:0000256" key="4">
    <source>
        <dbReference type="PROSITE-ProRule" id="PRU00335"/>
    </source>
</evidence>
<feature type="domain" description="HTH tetR-type" evidence="6">
    <location>
        <begin position="18"/>
        <end position="77"/>
    </location>
</feature>
<dbReference type="PANTHER" id="PTHR30055">
    <property type="entry name" value="HTH-TYPE TRANSCRIPTIONAL REGULATOR RUTR"/>
    <property type="match status" value="1"/>
</dbReference>
<dbReference type="InterPro" id="IPR001647">
    <property type="entry name" value="HTH_TetR"/>
</dbReference>
<dbReference type="Gene3D" id="1.10.357.10">
    <property type="entry name" value="Tetracycline Repressor, domain 2"/>
    <property type="match status" value="1"/>
</dbReference>
<keyword evidence="8" id="KW-1185">Reference proteome</keyword>
<evidence type="ECO:0000256" key="5">
    <source>
        <dbReference type="SAM" id="MobiDB-lite"/>
    </source>
</evidence>
<accession>A0A101PV53</accession>
<keyword evidence="3" id="KW-0804">Transcription</keyword>
<name>A0A101PV53_STRCK</name>
<dbReference type="AlphaFoldDB" id="A0A101PV53"/>
<dbReference type="PROSITE" id="PS50977">
    <property type="entry name" value="HTH_TETR_2"/>
    <property type="match status" value="1"/>
</dbReference>
<dbReference type="InterPro" id="IPR036271">
    <property type="entry name" value="Tet_transcr_reg_TetR-rel_C_sf"/>
</dbReference>
<feature type="DNA-binding region" description="H-T-H motif" evidence="4">
    <location>
        <begin position="40"/>
        <end position="59"/>
    </location>
</feature>
<dbReference type="SUPFAM" id="SSF46689">
    <property type="entry name" value="Homeodomain-like"/>
    <property type="match status" value="1"/>
</dbReference>
<organism evidence="7 8">
    <name type="scientific">Streptomyces corchorusii</name>
    <name type="common">Streptomyces chibaensis</name>
    <dbReference type="NCBI Taxonomy" id="1903"/>
    <lineage>
        <taxon>Bacteria</taxon>
        <taxon>Bacillati</taxon>
        <taxon>Actinomycetota</taxon>
        <taxon>Actinomycetes</taxon>
        <taxon>Kitasatosporales</taxon>
        <taxon>Streptomycetaceae</taxon>
        <taxon>Streptomyces</taxon>
    </lineage>
</organism>
<evidence type="ECO:0000313" key="8">
    <source>
        <dbReference type="Proteomes" id="UP000053398"/>
    </source>
</evidence>
<dbReference type="InterPro" id="IPR049445">
    <property type="entry name" value="TetR_SbtR-like_C"/>
</dbReference>
<gene>
    <name evidence="7" type="ORF">AQJ11_34745</name>
</gene>
<feature type="region of interest" description="Disordered" evidence="5">
    <location>
        <begin position="195"/>
        <end position="222"/>
    </location>
</feature>
<dbReference type="InterPro" id="IPR009057">
    <property type="entry name" value="Homeodomain-like_sf"/>
</dbReference>
<proteinExistence type="predicted"/>
<dbReference type="Pfam" id="PF21597">
    <property type="entry name" value="TetR_C_43"/>
    <property type="match status" value="1"/>
</dbReference>
<comment type="caution">
    <text evidence="7">The sequence shown here is derived from an EMBL/GenBank/DDBJ whole genome shotgun (WGS) entry which is preliminary data.</text>
</comment>
<dbReference type="PRINTS" id="PR00455">
    <property type="entry name" value="HTHTETR"/>
</dbReference>
<evidence type="ECO:0000256" key="2">
    <source>
        <dbReference type="ARBA" id="ARBA00023125"/>
    </source>
</evidence>
<dbReference type="PANTHER" id="PTHR30055:SF234">
    <property type="entry name" value="HTH-TYPE TRANSCRIPTIONAL REGULATOR BETI"/>
    <property type="match status" value="1"/>
</dbReference>
<evidence type="ECO:0000313" key="7">
    <source>
        <dbReference type="EMBL" id="KUN18231.1"/>
    </source>
</evidence>
<evidence type="ECO:0000259" key="6">
    <source>
        <dbReference type="PROSITE" id="PS50977"/>
    </source>
</evidence>
<evidence type="ECO:0000256" key="3">
    <source>
        <dbReference type="ARBA" id="ARBA00023163"/>
    </source>
</evidence>
<dbReference type="Pfam" id="PF00440">
    <property type="entry name" value="TetR_N"/>
    <property type="match status" value="1"/>
</dbReference>